<dbReference type="OrthoDB" id="348678at2759"/>
<comment type="caution">
    <text evidence="3">The sequence shown here is derived from an EMBL/GenBank/DDBJ whole genome shotgun (WGS) entry which is preliminary data.</text>
</comment>
<evidence type="ECO:0000313" key="4">
    <source>
        <dbReference type="Proteomes" id="UP000772434"/>
    </source>
</evidence>
<accession>A0A9P5Q7U8</accession>
<sequence length="659" mass="76247">MDRFLAPHTPEAVAYSHISQNYHDWDLNDSNVDSRESLISLNASYNAFDRYLRGTDLFIMPRTRSELESVLRRYATDNIHSSISRSRLPLQAGGYSRIVHLAENSIADVLSTGDNVAILLSLHLHPWYEPQSSVTKACHRPNKNKKKNNRAGYYGTPYEECDSPLRLTNYTIDFLEKNWAGDIDFVIWTGDNARHDEDPKIPRTTKEIYDLNRSVAKKMTQAFTDKGIPVIPSLGNNDIWPHVRTDIYYTFHISRLPFMYLPEHPYPSYFPGPNSITDEFSRIWQPFIPFPYLQVFERGAYFAVEVVPNALAVISLNTLYFYDSNKAVGGCNYNEPDDPGNLQFDWLEVQLKIFRDRGMQVWVTGHVPPSSSNYFPECYVRYVDLALRFQDIVLGHLYGHMNMDHFFFIEAEDLEFHNESSVSKHKDLCDWLLKDFGLFPKLENIDMDEYAAIAVSPPLVPNPYLPSFRIFNYNITGVEDALDSRGLIQRTGIDVLKERLPSHHRGQHGDKDTLCSKEPYRNSWKCKLRFRSPSKPHSPSRLGQLWTPTGYTQYFIPSLSLMEADKTDVPRFKLEYTTFPAAALLPGPGQNESEFRYPIPLKNLPKSVRKGQAKKKYFPYEMQDLTLGSWLELARRLGDSQEKKLRKMFRQFMYLGGKE</sequence>
<keyword evidence="2" id="KW-0325">Glycoprotein</keyword>
<dbReference type="GO" id="GO:0008081">
    <property type="term" value="F:phosphoric diester hydrolase activity"/>
    <property type="evidence" value="ECO:0007669"/>
    <property type="project" value="TreeGrafter"/>
</dbReference>
<reference evidence="3" key="1">
    <citation type="submission" date="2020-11" db="EMBL/GenBank/DDBJ databases">
        <authorList>
            <consortium name="DOE Joint Genome Institute"/>
            <person name="Ahrendt S."/>
            <person name="Riley R."/>
            <person name="Andreopoulos W."/>
            <person name="Labutti K."/>
            <person name="Pangilinan J."/>
            <person name="Ruiz-Duenas F.J."/>
            <person name="Barrasa J.M."/>
            <person name="Sanchez-Garcia M."/>
            <person name="Camarero S."/>
            <person name="Miyauchi S."/>
            <person name="Serrano A."/>
            <person name="Linde D."/>
            <person name="Babiker R."/>
            <person name="Drula E."/>
            <person name="Ayuso-Fernandez I."/>
            <person name="Pacheco R."/>
            <person name="Padilla G."/>
            <person name="Ferreira P."/>
            <person name="Barriuso J."/>
            <person name="Kellner H."/>
            <person name="Castanera R."/>
            <person name="Alfaro M."/>
            <person name="Ramirez L."/>
            <person name="Pisabarro A.G."/>
            <person name="Kuo A."/>
            <person name="Tritt A."/>
            <person name="Lipzen A."/>
            <person name="He G."/>
            <person name="Yan M."/>
            <person name="Ng V."/>
            <person name="Cullen D."/>
            <person name="Martin F."/>
            <person name="Rosso M.-N."/>
            <person name="Henrissat B."/>
            <person name="Hibbett D."/>
            <person name="Martinez A.T."/>
            <person name="Grigoriev I.V."/>
        </authorList>
    </citation>
    <scope>NUCLEOTIDE SEQUENCE</scope>
    <source>
        <strain evidence="3">AH 40177</strain>
    </source>
</reference>
<dbReference type="SUPFAM" id="SSF56300">
    <property type="entry name" value="Metallo-dependent phosphatases"/>
    <property type="match status" value="1"/>
</dbReference>
<evidence type="ECO:0000256" key="2">
    <source>
        <dbReference type="ARBA" id="ARBA00023180"/>
    </source>
</evidence>
<name>A0A9P5Q7U8_9AGAR</name>
<dbReference type="PANTHER" id="PTHR10340:SF55">
    <property type="entry name" value="ENDOPOLYPHOSPHATASE"/>
    <property type="match status" value="1"/>
</dbReference>
<dbReference type="EMBL" id="JADNRY010000008">
    <property type="protein sequence ID" value="KAF9075792.1"/>
    <property type="molecule type" value="Genomic_DNA"/>
</dbReference>
<evidence type="ECO:0000256" key="1">
    <source>
        <dbReference type="ARBA" id="ARBA00022801"/>
    </source>
</evidence>
<dbReference type="CDD" id="cd00842">
    <property type="entry name" value="MPP_ASMase"/>
    <property type="match status" value="1"/>
</dbReference>
<dbReference type="GO" id="GO:0005615">
    <property type="term" value="C:extracellular space"/>
    <property type="evidence" value="ECO:0007669"/>
    <property type="project" value="TreeGrafter"/>
</dbReference>
<dbReference type="InterPro" id="IPR041805">
    <property type="entry name" value="ASMase/PPN1_MPP"/>
</dbReference>
<dbReference type="GO" id="GO:0000324">
    <property type="term" value="C:fungal-type vacuole"/>
    <property type="evidence" value="ECO:0007669"/>
    <property type="project" value="TreeGrafter"/>
</dbReference>
<keyword evidence="4" id="KW-1185">Reference proteome</keyword>
<proteinExistence type="predicted"/>
<dbReference type="Gene3D" id="3.60.21.10">
    <property type="match status" value="1"/>
</dbReference>
<keyword evidence="1" id="KW-0378">Hydrolase</keyword>
<protein>
    <submittedName>
        <fullName evidence="3">Metallo-dependent phosphatase-like protein</fullName>
    </submittedName>
</protein>
<dbReference type="AlphaFoldDB" id="A0A9P5Q7U8"/>
<dbReference type="Proteomes" id="UP000772434">
    <property type="component" value="Unassembled WGS sequence"/>
</dbReference>
<organism evidence="3 4">
    <name type="scientific">Rhodocollybia butyracea</name>
    <dbReference type="NCBI Taxonomy" id="206335"/>
    <lineage>
        <taxon>Eukaryota</taxon>
        <taxon>Fungi</taxon>
        <taxon>Dikarya</taxon>
        <taxon>Basidiomycota</taxon>
        <taxon>Agaricomycotina</taxon>
        <taxon>Agaricomycetes</taxon>
        <taxon>Agaricomycetidae</taxon>
        <taxon>Agaricales</taxon>
        <taxon>Marasmiineae</taxon>
        <taxon>Omphalotaceae</taxon>
        <taxon>Rhodocollybia</taxon>
    </lineage>
</organism>
<evidence type="ECO:0000313" key="3">
    <source>
        <dbReference type="EMBL" id="KAF9075792.1"/>
    </source>
</evidence>
<dbReference type="InterPro" id="IPR029052">
    <property type="entry name" value="Metallo-depent_PP-like"/>
</dbReference>
<dbReference type="GO" id="GO:0006798">
    <property type="term" value="P:polyphosphate catabolic process"/>
    <property type="evidence" value="ECO:0007669"/>
    <property type="project" value="TreeGrafter"/>
</dbReference>
<dbReference type="GO" id="GO:0004309">
    <property type="term" value="F:exopolyphosphatase activity"/>
    <property type="evidence" value="ECO:0007669"/>
    <property type="project" value="TreeGrafter"/>
</dbReference>
<gene>
    <name evidence="3" type="ORF">BDP27DRAFT_1414963</name>
</gene>
<dbReference type="PANTHER" id="PTHR10340">
    <property type="entry name" value="SPHINGOMYELIN PHOSPHODIESTERASE"/>
    <property type="match status" value="1"/>
</dbReference>
<dbReference type="GO" id="GO:0000298">
    <property type="term" value="F:endopolyphosphatase activity"/>
    <property type="evidence" value="ECO:0007669"/>
    <property type="project" value="TreeGrafter"/>
</dbReference>